<feature type="transmembrane region" description="Helical" evidence="1">
    <location>
        <begin position="99"/>
        <end position="117"/>
    </location>
</feature>
<evidence type="ECO:0000313" key="3">
    <source>
        <dbReference type="Proteomes" id="UP000292702"/>
    </source>
</evidence>
<feature type="transmembrane region" description="Helical" evidence="1">
    <location>
        <begin position="210"/>
        <end position="229"/>
    </location>
</feature>
<evidence type="ECO:0000313" key="2">
    <source>
        <dbReference type="EMBL" id="TCD71997.1"/>
    </source>
</evidence>
<name>A0A4V2MXY9_9APHY</name>
<organism evidence="2 3">
    <name type="scientific">Steccherinum ochraceum</name>
    <dbReference type="NCBI Taxonomy" id="92696"/>
    <lineage>
        <taxon>Eukaryota</taxon>
        <taxon>Fungi</taxon>
        <taxon>Dikarya</taxon>
        <taxon>Basidiomycota</taxon>
        <taxon>Agaricomycotina</taxon>
        <taxon>Agaricomycetes</taxon>
        <taxon>Polyporales</taxon>
        <taxon>Steccherinaceae</taxon>
        <taxon>Steccherinum</taxon>
    </lineage>
</organism>
<feature type="transmembrane region" description="Helical" evidence="1">
    <location>
        <begin position="43"/>
        <end position="64"/>
    </location>
</feature>
<reference evidence="2 3" key="1">
    <citation type="submission" date="2018-11" db="EMBL/GenBank/DDBJ databases">
        <title>Genome assembly of Steccherinum ochraceum LE-BIN_3174, the white-rot fungus of the Steccherinaceae family (The Residual Polyporoid clade, Polyporales, Basidiomycota).</title>
        <authorList>
            <person name="Fedorova T.V."/>
            <person name="Glazunova O.A."/>
            <person name="Landesman E.O."/>
            <person name="Moiseenko K.V."/>
            <person name="Psurtseva N.V."/>
            <person name="Savinova O.S."/>
            <person name="Shakhova N.V."/>
            <person name="Tyazhelova T.V."/>
            <person name="Vasina D.V."/>
        </authorList>
    </citation>
    <scope>NUCLEOTIDE SEQUENCE [LARGE SCALE GENOMIC DNA]</scope>
    <source>
        <strain evidence="2 3">LE-BIN_3174</strain>
    </source>
</reference>
<dbReference type="EMBL" id="RWJN01000001">
    <property type="protein sequence ID" value="TCD71997.1"/>
    <property type="molecule type" value="Genomic_DNA"/>
</dbReference>
<evidence type="ECO:0000256" key="1">
    <source>
        <dbReference type="SAM" id="Phobius"/>
    </source>
</evidence>
<keyword evidence="1" id="KW-0472">Membrane</keyword>
<sequence>MTLSYSKSCLIGAIMESLAYGLYFSYFLQSLRILRRKLVNGRTSIGLTVVTIVLFVLITIRMSLDNKAAVEAFTNDPLTPNAADIYFTSFGNGALFRTGTYIALTIVADIFIVYRVFVVWGNSFFMAGVPFLLAIADIVSGGLVLQVIRNLKAGESPDGNTLATHIMIFYGFTLGLNVLSTCLIALRIYLQQRQAHKAKVAPSDTLNMTMVILIESAGLYSACLIAMLVPTATGSNVQCQVLW</sequence>
<feature type="transmembrane region" description="Helical" evidence="1">
    <location>
        <begin position="168"/>
        <end position="190"/>
    </location>
</feature>
<proteinExistence type="predicted"/>
<comment type="caution">
    <text evidence="2">The sequence shown here is derived from an EMBL/GenBank/DDBJ whole genome shotgun (WGS) entry which is preliminary data.</text>
</comment>
<keyword evidence="1" id="KW-0812">Transmembrane</keyword>
<feature type="transmembrane region" description="Helical" evidence="1">
    <location>
        <begin position="124"/>
        <end position="148"/>
    </location>
</feature>
<feature type="transmembrane region" description="Helical" evidence="1">
    <location>
        <begin position="12"/>
        <end position="31"/>
    </location>
</feature>
<dbReference type="Proteomes" id="UP000292702">
    <property type="component" value="Unassembled WGS sequence"/>
</dbReference>
<gene>
    <name evidence="2" type="ORF">EIP91_000129</name>
</gene>
<dbReference type="AlphaFoldDB" id="A0A4V2MXY9"/>
<accession>A0A4V2MXY9</accession>
<dbReference type="OrthoDB" id="2751465at2759"/>
<protein>
    <submittedName>
        <fullName evidence="2">Uncharacterized protein</fullName>
    </submittedName>
</protein>
<keyword evidence="1" id="KW-1133">Transmembrane helix</keyword>
<keyword evidence="3" id="KW-1185">Reference proteome</keyword>